<evidence type="ECO:0000256" key="2">
    <source>
        <dbReference type="ARBA" id="ARBA00023163"/>
    </source>
</evidence>
<dbReference type="PANTHER" id="PTHR34236:SF1">
    <property type="entry name" value="DIMETHYL SULFOXIDE REDUCTASE TRANSCRIPTIONAL ACTIVATOR"/>
    <property type="match status" value="1"/>
</dbReference>
<dbReference type="Gene3D" id="1.10.10.10">
    <property type="entry name" value="Winged helix-like DNA-binding domain superfamily/Winged helix DNA-binding domain"/>
    <property type="match status" value="1"/>
</dbReference>
<evidence type="ECO:0000256" key="1">
    <source>
        <dbReference type="ARBA" id="ARBA00023015"/>
    </source>
</evidence>
<feature type="domain" description="Bacterioopsin transcriptional activator GAF and HTH associated" evidence="4">
    <location>
        <begin position="39"/>
        <end position="149"/>
    </location>
</feature>
<dbReference type="InterPro" id="IPR031803">
    <property type="entry name" value="BAT_GAF/HTH-assoc"/>
</dbReference>
<dbReference type="STRING" id="1186196.SAMN04489841_2035"/>
<dbReference type="CDD" id="cd06171">
    <property type="entry name" value="Sigma70_r4"/>
    <property type="match status" value="1"/>
</dbReference>
<dbReference type="InterPro" id="IPR013324">
    <property type="entry name" value="RNA_pol_sigma_r3/r4-like"/>
</dbReference>
<name>A0A1H9GYE8_9EURY</name>
<dbReference type="InterPro" id="IPR036388">
    <property type="entry name" value="WH-like_DNA-bd_sf"/>
</dbReference>
<reference evidence="6" key="1">
    <citation type="submission" date="2016-10" db="EMBL/GenBank/DDBJ databases">
        <authorList>
            <person name="Varghese N."/>
            <person name="Submissions S."/>
        </authorList>
    </citation>
    <scope>NUCLEOTIDE SEQUENCE [LARGE SCALE GENOMIC DNA]</scope>
    <source>
        <strain evidence="6">DSM 25055</strain>
    </source>
</reference>
<dbReference type="Pfam" id="PF04967">
    <property type="entry name" value="HTH_10"/>
    <property type="match status" value="1"/>
</dbReference>
<proteinExistence type="predicted"/>
<protein>
    <submittedName>
        <fullName evidence="5">Predicted DNA binding protein, contains HTH domain</fullName>
    </submittedName>
</protein>
<dbReference type="Pfam" id="PF15915">
    <property type="entry name" value="BAT"/>
    <property type="match status" value="1"/>
</dbReference>
<dbReference type="PANTHER" id="PTHR34236">
    <property type="entry name" value="DIMETHYL SULFOXIDE REDUCTASE TRANSCRIPTIONAL ACTIVATOR"/>
    <property type="match status" value="1"/>
</dbReference>
<keyword evidence="6" id="KW-1185">Reference proteome</keyword>
<dbReference type="Proteomes" id="UP000199114">
    <property type="component" value="Unassembled WGS sequence"/>
</dbReference>
<dbReference type="EMBL" id="FOFD01000002">
    <property type="protein sequence ID" value="SEQ55136.1"/>
    <property type="molecule type" value="Genomic_DNA"/>
</dbReference>
<dbReference type="AlphaFoldDB" id="A0A1H9GYE8"/>
<organism evidence="5 6">
    <name type="scientific">Natrinema salaciae</name>
    <dbReference type="NCBI Taxonomy" id="1186196"/>
    <lineage>
        <taxon>Archaea</taxon>
        <taxon>Methanobacteriati</taxon>
        <taxon>Methanobacteriota</taxon>
        <taxon>Stenosarchaea group</taxon>
        <taxon>Halobacteria</taxon>
        <taxon>Halobacteriales</taxon>
        <taxon>Natrialbaceae</taxon>
        <taxon>Natrinema</taxon>
    </lineage>
</organism>
<dbReference type="InterPro" id="IPR007050">
    <property type="entry name" value="HTH_bacterioopsin"/>
</dbReference>
<evidence type="ECO:0000313" key="6">
    <source>
        <dbReference type="Proteomes" id="UP000199114"/>
    </source>
</evidence>
<keyword evidence="2" id="KW-0804">Transcription</keyword>
<accession>A0A1H9GYE8</accession>
<evidence type="ECO:0000259" key="3">
    <source>
        <dbReference type="Pfam" id="PF04967"/>
    </source>
</evidence>
<sequence length="234" mass="26501">MGGRLRGGRRLEIAMGFIAAIHLVHDDLPLVPTIDRCSGVTFRYEYGTTVDGRRLQFVSAFGGETTAVEDALADDPTVSRAVRVAAFENRDIYRILLDTDLELVPDHCAEYGLFVFTVTSENGGWNIRVHLPDRDTLSAFRAHYHDRGISFRVTQLYDSSASDERTYFLTERQHEILTMAYYGDYFEVPREITQDDLADRLGISDSAVSQRLRRAISELIAATLENDRMPNDSR</sequence>
<gene>
    <name evidence="5" type="ORF">SAMN04489841_2035</name>
</gene>
<evidence type="ECO:0000313" key="5">
    <source>
        <dbReference type="EMBL" id="SEQ55136.1"/>
    </source>
</evidence>
<keyword evidence="1" id="KW-0805">Transcription regulation</keyword>
<dbReference type="SUPFAM" id="SSF88659">
    <property type="entry name" value="Sigma3 and sigma4 domains of RNA polymerase sigma factors"/>
    <property type="match status" value="1"/>
</dbReference>
<feature type="domain" description="HTH bat-type" evidence="3">
    <location>
        <begin position="169"/>
        <end position="220"/>
    </location>
</feature>
<evidence type="ECO:0000259" key="4">
    <source>
        <dbReference type="Pfam" id="PF15915"/>
    </source>
</evidence>